<evidence type="ECO:0000256" key="3">
    <source>
        <dbReference type="ARBA" id="ARBA00022475"/>
    </source>
</evidence>
<feature type="transmembrane region" description="Helical" evidence="9">
    <location>
        <begin position="12"/>
        <end position="39"/>
    </location>
</feature>
<dbReference type="CDD" id="cd18548">
    <property type="entry name" value="ABC_6TM_Tm287_like"/>
    <property type="match status" value="1"/>
</dbReference>
<evidence type="ECO:0000256" key="9">
    <source>
        <dbReference type="SAM" id="Phobius"/>
    </source>
</evidence>
<organism evidence="12 13">
    <name type="scientific">Aerococcus agrisoli</name>
    <dbReference type="NCBI Taxonomy" id="2487350"/>
    <lineage>
        <taxon>Bacteria</taxon>
        <taxon>Bacillati</taxon>
        <taxon>Bacillota</taxon>
        <taxon>Bacilli</taxon>
        <taxon>Lactobacillales</taxon>
        <taxon>Aerococcaceae</taxon>
        <taxon>Aerococcus</taxon>
    </lineage>
</organism>
<evidence type="ECO:0000256" key="8">
    <source>
        <dbReference type="ARBA" id="ARBA00023136"/>
    </source>
</evidence>
<dbReference type="GO" id="GO:0016887">
    <property type="term" value="F:ATP hydrolysis activity"/>
    <property type="evidence" value="ECO:0007669"/>
    <property type="project" value="InterPro"/>
</dbReference>
<keyword evidence="5" id="KW-0547">Nucleotide-binding</keyword>
<evidence type="ECO:0000256" key="4">
    <source>
        <dbReference type="ARBA" id="ARBA00022692"/>
    </source>
</evidence>
<evidence type="ECO:0000259" key="10">
    <source>
        <dbReference type="PROSITE" id="PS50893"/>
    </source>
</evidence>
<keyword evidence="8 9" id="KW-0472">Membrane</keyword>
<name>A0A3N4GTN2_9LACT</name>
<keyword evidence="4 9" id="KW-0812">Transmembrane</keyword>
<dbReference type="InterPro" id="IPR036640">
    <property type="entry name" value="ABC1_TM_sf"/>
</dbReference>
<dbReference type="InterPro" id="IPR011527">
    <property type="entry name" value="ABC1_TM_dom"/>
</dbReference>
<feature type="transmembrane region" description="Helical" evidence="9">
    <location>
        <begin position="236"/>
        <end position="257"/>
    </location>
</feature>
<feature type="domain" description="ABC transporter" evidence="10">
    <location>
        <begin position="330"/>
        <end position="561"/>
    </location>
</feature>
<evidence type="ECO:0000256" key="2">
    <source>
        <dbReference type="ARBA" id="ARBA00022448"/>
    </source>
</evidence>
<dbReference type="Gene3D" id="3.40.50.300">
    <property type="entry name" value="P-loop containing nucleotide triphosphate hydrolases"/>
    <property type="match status" value="1"/>
</dbReference>
<dbReference type="PANTHER" id="PTHR43394:SF1">
    <property type="entry name" value="ATP-BINDING CASSETTE SUB-FAMILY B MEMBER 10, MITOCHONDRIAL"/>
    <property type="match status" value="1"/>
</dbReference>
<comment type="subcellular location">
    <subcellularLocation>
        <location evidence="1">Cell membrane</location>
        <topology evidence="1">Multi-pass membrane protein</topology>
    </subcellularLocation>
</comment>
<dbReference type="SUPFAM" id="SSF90123">
    <property type="entry name" value="ABC transporter transmembrane region"/>
    <property type="match status" value="1"/>
</dbReference>
<dbReference type="PROSITE" id="PS00211">
    <property type="entry name" value="ABC_TRANSPORTER_1"/>
    <property type="match status" value="1"/>
</dbReference>
<feature type="transmembrane region" description="Helical" evidence="9">
    <location>
        <begin position="157"/>
        <end position="177"/>
    </location>
</feature>
<dbReference type="InterPro" id="IPR039421">
    <property type="entry name" value="Type_1_exporter"/>
</dbReference>
<dbReference type="PROSITE" id="PS50929">
    <property type="entry name" value="ABC_TM1F"/>
    <property type="match status" value="1"/>
</dbReference>
<feature type="transmembrane region" description="Helical" evidence="9">
    <location>
        <begin position="277"/>
        <end position="295"/>
    </location>
</feature>
<feature type="domain" description="ABC transmembrane type-1" evidence="11">
    <location>
        <begin position="15"/>
        <end position="297"/>
    </location>
</feature>
<keyword evidence="3" id="KW-1003">Cell membrane</keyword>
<dbReference type="PROSITE" id="PS50893">
    <property type="entry name" value="ABC_TRANSPORTER_2"/>
    <property type="match status" value="1"/>
</dbReference>
<dbReference type="FunFam" id="3.40.50.300:FF:000854">
    <property type="entry name" value="Multidrug ABC transporter ATP-binding protein"/>
    <property type="match status" value="1"/>
</dbReference>
<reference evidence="12 13" key="1">
    <citation type="submission" date="2018-11" db="EMBL/GenBank/DDBJ databases">
        <title>Aerococcus sp. SJQ22, whole genome shotgun sequence.</title>
        <authorList>
            <person name="Sun L."/>
            <person name="Gao X."/>
            <person name="Chen W."/>
            <person name="Huang K."/>
        </authorList>
    </citation>
    <scope>NUCLEOTIDE SEQUENCE [LARGE SCALE GENOMIC DNA]</scope>
    <source>
        <strain evidence="12 13">SJQ22</strain>
    </source>
</reference>
<sequence>MRVKDILLKNKGPAFFAFVAKVVEAILELLVPIVMATLIDRGINMQDRSMIIRQGILLAVLPILGYLSALVCQYLASKVSQDIGTAVRKEMFSQLNRIDRKQLDQLTASSVVLRIENDTQNLQLAVALMIRLGSRVPVLLIGSILMAFYVSPELAPIFIVGGFIIGAILIFITFYNNKQNGRIQKKMDQLSRIVRENFSGIRDIRAFANEAHEIDRFEEENIQLRSEQMRMGSFQALANPSSLLLVNITIGFILFFGGRLVNNGQFMQGDVVALVQYMNNILLALNVLVNILLVFSRGIAGIRRIDEVLDLEPTIISGTATVDQNTPMALSFDNVTFAYGSRNTIENISFEIQLGDFFGIIGGTASGKSTLVNLMLRNDDVNAGAIYVNGDSLQSLDLKQYRQAIGLVPQAATLFSGTLRENLLMGKTNVSDEALWEALAIAQAKAFIEKKDEGLDLMVSEGGKNFSGGQRQRLTIARALVGKPRLLILDDSSSALDFATEAKLRAALNALNTTVVMISQRVSSVQHADQILVMNNGRNAGIGTHDALLENSEIYQAIVDSQLQKEGGESHE</sequence>
<keyword evidence="7 9" id="KW-1133">Transmembrane helix</keyword>
<dbReference type="GO" id="GO:0005886">
    <property type="term" value="C:plasma membrane"/>
    <property type="evidence" value="ECO:0007669"/>
    <property type="project" value="UniProtKB-SubCell"/>
</dbReference>
<dbReference type="RefSeq" id="WP_123779346.1">
    <property type="nucleotide sequence ID" value="NZ_RKMG01000004.1"/>
</dbReference>
<dbReference type="InterPro" id="IPR027417">
    <property type="entry name" value="P-loop_NTPase"/>
</dbReference>
<dbReference type="AlphaFoldDB" id="A0A3N4GTN2"/>
<accession>A0A3N4GTN2</accession>
<dbReference type="PANTHER" id="PTHR43394">
    <property type="entry name" value="ATP-DEPENDENT PERMEASE MDL1, MITOCHONDRIAL"/>
    <property type="match status" value="1"/>
</dbReference>
<proteinExistence type="predicted"/>
<dbReference type="OrthoDB" id="9770415at2"/>
<evidence type="ECO:0000256" key="5">
    <source>
        <dbReference type="ARBA" id="ARBA00022741"/>
    </source>
</evidence>
<feature type="transmembrane region" description="Helical" evidence="9">
    <location>
        <begin position="51"/>
        <end position="72"/>
    </location>
</feature>
<dbReference type="Proteomes" id="UP000273977">
    <property type="component" value="Unassembled WGS sequence"/>
</dbReference>
<evidence type="ECO:0000259" key="11">
    <source>
        <dbReference type="PROSITE" id="PS50929"/>
    </source>
</evidence>
<dbReference type="SMART" id="SM00382">
    <property type="entry name" value="AAA"/>
    <property type="match status" value="1"/>
</dbReference>
<dbReference type="InterPro" id="IPR003439">
    <property type="entry name" value="ABC_transporter-like_ATP-bd"/>
</dbReference>
<feature type="transmembrane region" description="Helical" evidence="9">
    <location>
        <begin position="132"/>
        <end position="151"/>
    </location>
</feature>
<comment type="caution">
    <text evidence="12">The sequence shown here is derived from an EMBL/GenBank/DDBJ whole genome shotgun (WGS) entry which is preliminary data.</text>
</comment>
<evidence type="ECO:0000313" key="12">
    <source>
        <dbReference type="EMBL" id="RPA62441.1"/>
    </source>
</evidence>
<dbReference type="InterPro" id="IPR017871">
    <property type="entry name" value="ABC_transporter-like_CS"/>
</dbReference>
<evidence type="ECO:0000313" key="13">
    <source>
        <dbReference type="Proteomes" id="UP000273977"/>
    </source>
</evidence>
<dbReference type="Pfam" id="PF00664">
    <property type="entry name" value="ABC_membrane"/>
    <property type="match status" value="1"/>
</dbReference>
<dbReference type="InterPro" id="IPR003593">
    <property type="entry name" value="AAA+_ATPase"/>
</dbReference>
<keyword evidence="13" id="KW-1185">Reference proteome</keyword>
<dbReference type="SUPFAM" id="SSF52540">
    <property type="entry name" value="P-loop containing nucleoside triphosphate hydrolases"/>
    <property type="match status" value="1"/>
</dbReference>
<keyword evidence="2" id="KW-0813">Transport</keyword>
<dbReference type="EMBL" id="RKMG01000004">
    <property type="protein sequence ID" value="RPA62441.1"/>
    <property type="molecule type" value="Genomic_DNA"/>
</dbReference>
<dbReference type="Gene3D" id="1.20.1560.10">
    <property type="entry name" value="ABC transporter type 1, transmembrane domain"/>
    <property type="match status" value="1"/>
</dbReference>
<evidence type="ECO:0000256" key="6">
    <source>
        <dbReference type="ARBA" id="ARBA00022840"/>
    </source>
</evidence>
<dbReference type="GO" id="GO:0015421">
    <property type="term" value="F:ABC-type oligopeptide transporter activity"/>
    <property type="evidence" value="ECO:0007669"/>
    <property type="project" value="TreeGrafter"/>
</dbReference>
<keyword evidence="6 12" id="KW-0067">ATP-binding</keyword>
<evidence type="ECO:0000256" key="1">
    <source>
        <dbReference type="ARBA" id="ARBA00004651"/>
    </source>
</evidence>
<evidence type="ECO:0000256" key="7">
    <source>
        <dbReference type="ARBA" id="ARBA00022989"/>
    </source>
</evidence>
<dbReference type="GO" id="GO:0005524">
    <property type="term" value="F:ATP binding"/>
    <property type="evidence" value="ECO:0007669"/>
    <property type="project" value="UniProtKB-KW"/>
</dbReference>
<protein>
    <submittedName>
        <fullName evidence="12">ABC transporter ATP-binding protein</fullName>
    </submittedName>
</protein>
<gene>
    <name evidence="12" type="ORF">EF384_02150</name>
</gene>
<dbReference type="Pfam" id="PF00005">
    <property type="entry name" value="ABC_tran"/>
    <property type="match status" value="1"/>
</dbReference>